<evidence type="ECO:0000256" key="8">
    <source>
        <dbReference type="ARBA" id="ARBA00023014"/>
    </source>
</evidence>
<accession>A0ABV6YPW7</accession>
<keyword evidence="5" id="KW-0274">FAD</keyword>
<feature type="domain" description="4Fe-4S ferredoxin-type" evidence="9">
    <location>
        <begin position="570"/>
        <end position="594"/>
    </location>
</feature>
<name>A0ABV6YPW7_UNCEI</name>
<keyword evidence="8" id="KW-0411">Iron-sulfur</keyword>
<evidence type="ECO:0000256" key="1">
    <source>
        <dbReference type="ARBA" id="ARBA00001974"/>
    </source>
</evidence>
<dbReference type="EMBL" id="JBHPEI010000070">
    <property type="protein sequence ID" value="MFC1800117.1"/>
    <property type="molecule type" value="Genomic_DNA"/>
</dbReference>
<dbReference type="InterPro" id="IPR017896">
    <property type="entry name" value="4Fe4S_Fe-S-bd"/>
</dbReference>
<dbReference type="PROSITE" id="PS00198">
    <property type="entry name" value="4FE4S_FER_1"/>
    <property type="match status" value="3"/>
</dbReference>
<dbReference type="PANTHER" id="PTHR43498:SF1">
    <property type="entry name" value="COB--COM HETERODISULFIDE REDUCTASE IRON-SULFUR SUBUNIT A"/>
    <property type="match status" value="1"/>
</dbReference>
<keyword evidence="11" id="KW-1185">Reference proteome</keyword>
<keyword evidence="6" id="KW-0560">Oxidoreductase</keyword>
<comment type="caution">
    <text evidence="10">The sequence shown here is derived from an EMBL/GenBank/DDBJ whole genome shotgun (WGS) entry which is preliminary data.</text>
</comment>
<dbReference type="InterPro" id="IPR003813">
    <property type="entry name" value="MvhD/FlpD"/>
</dbReference>
<evidence type="ECO:0000256" key="7">
    <source>
        <dbReference type="ARBA" id="ARBA00023004"/>
    </source>
</evidence>
<evidence type="ECO:0000256" key="6">
    <source>
        <dbReference type="ARBA" id="ARBA00023002"/>
    </source>
</evidence>
<keyword evidence="7" id="KW-0408">Iron</keyword>
<protein>
    <submittedName>
        <fullName evidence="10">Hydrogenase iron-sulfur subunit</fullName>
    </submittedName>
</protein>
<reference evidence="10 11" key="1">
    <citation type="submission" date="2024-09" db="EMBL/GenBank/DDBJ databases">
        <authorList>
            <person name="D'Angelo T."/>
        </authorList>
    </citation>
    <scope>NUCLEOTIDE SEQUENCE [LARGE SCALE GENOMIC DNA]</scope>
    <source>
        <strain evidence="10">SAG AM-311-F02</strain>
    </source>
</reference>
<keyword evidence="5" id="KW-0285">Flavoprotein</keyword>
<proteinExistence type="inferred from homology"/>
<dbReference type="PANTHER" id="PTHR43498">
    <property type="entry name" value="FERREDOXIN:COB-COM HETERODISULFIDE REDUCTASE SUBUNIT A"/>
    <property type="match status" value="1"/>
</dbReference>
<dbReference type="InterPro" id="IPR039650">
    <property type="entry name" value="HdrA-like"/>
</dbReference>
<evidence type="ECO:0000256" key="2">
    <source>
        <dbReference type="ARBA" id="ARBA00006561"/>
    </source>
</evidence>
<evidence type="ECO:0000313" key="11">
    <source>
        <dbReference type="Proteomes" id="UP001594288"/>
    </source>
</evidence>
<sequence length="790" mass="86446">MRTGVYVCHCGGNISETVDVDEVASFAEGQSDVVLVRDYSHMCSEVGQKMVLEDIVSNSLDRVVIAACSPQFHEKTFMSTVEKAGLSPYVIEIANIREQCAWPHFDLPDVATQKAKDLVGMAIGKARLDEALAKRTMPIGKRVLVVGGGIAGIQASLDLGDAGFKVLLVEKEPAIGGKMAQLSRTFPTEDCAACILSPKMADIPSNPNIELLTFTEIEDITGYLGNYEVTVVKKPRYVDLAKCTSCNKCTEVCPVTVPNEYEEGLTSRKAIYLPSPIAVPHGYILDSQACLGLFPLACERCYQACEPGAIDYDQKPEKQTYTVDTIIVATGYDLFDAREKKVYGIGNSPNVITSMDMERMIVHGAEGQPIRPMGKRIAFIQCVGSRDEQVGNEYCSRVCCMYATKLSQLLKRSDPTRDVYVFYTDLRAYGKGFEEYYKRAQKTGVKFIRGRVAEVNENSNSQRVTLKAEDTLTRQIIESEFDLVVLSVGLRPSEGSKKIAGILKLGKSPDGFLQEAHPKFRPVDTLTDGVFICGCAQGPKDIPDTVAQASAASSRAIRLMNKGEYDIAPVIAFVHGDRCDGCGECIEHCPLGALIPSQVVSVNEAVCRGCGSCLASCPRDALDLHCYTNAQLLEQIRASLASKQDGEVRILVFADDTTTYRLADNVGTGKLSYSPDTRIIRVPSGSRVTPRLMMKAFKLGADGIFIGESEEKSSPYSHSVAAIKENVAAVRATLEERGIEPDRVRYFEFVTVMLSAFVKQMNDFSNFARSSGPINTREGDMVTEQLAHRE</sequence>
<dbReference type="Gene3D" id="3.40.50.720">
    <property type="entry name" value="NAD(P)-binding Rossmann-like Domain"/>
    <property type="match status" value="1"/>
</dbReference>
<dbReference type="InterPro" id="IPR036188">
    <property type="entry name" value="FAD/NAD-bd_sf"/>
</dbReference>
<keyword evidence="4" id="KW-0479">Metal-binding</keyword>
<organism evidence="10 11">
    <name type="scientific">Eiseniibacteriota bacterium</name>
    <dbReference type="NCBI Taxonomy" id="2212470"/>
    <lineage>
        <taxon>Bacteria</taxon>
        <taxon>Candidatus Eiseniibacteriota</taxon>
    </lineage>
</organism>
<dbReference type="InterPro" id="IPR017900">
    <property type="entry name" value="4Fe4S_Fe_S_CS"/>
</dbReference>
<dbReference type="Pfam" id="PF13187">
    <property type="entry name" value="Fer4_9"/>
    <property type="match status" value="1"/>
</dbReference>
<dbReference type="Proteomes" id="UP001594288">
    <property type="component" value="Unassembled WGS sequence"/>
</dbReference>
<keyword evidence="3" id="KW-0004">4Fe-4S</keyword>
<comment type="similarity">
    <text evidence="2">Belongs to the HdrA family.</text>
</comment>
<dbReference type="Pfam" id="PF02662">
    <property type="entry name" value="FlpD"/>
    <property type="match status" value="1"/>
</dbReference>
<dbReference type="SUPFAM" id="SSF54862">
    <property type="entry name" value="4Fe-4S ferredoxins"/>
    <property type="match status" value="1"/>
</dbReference>
<evidence type="ECO:0000256" key="5">
    <source>
        <dbReference type="ARBA" id="ARBA00022827"/>
    </source>
</evidence>
<evidence type="ECO:0000256" key="3">
    <source>
        <dbReference type="ARBA" id="ARBA00022485"/>
    </source>
</evidence>
<gene>
    <name evidence="10" type="ORF">ACFL2Z_04315</name>
</gene>
<comment type="cofactor">
    <cofactor evidence="1">
        <name>FAD</name>
        <dbReference type="ChEBI" id="CHEBI:57692"/>
    </cofactor>
</comment>
<evidence type="ECO:0000259" key="9">
    <source>
        <dbReference type="PROSITE" id="PS51379"/>
    </source>
</evidence>
<dbReference type="SUPFAM" id="SSF51905">
    <property type="entry name" value="FAD/NAD(P)-binding domain"/>
    <property type="match status" value="1"/>
</dbReference>
<feature type="domain" description="4Fe-4S ferredoxin-type" evidence="9">
    <location>
        <begin position="233"/>
        <end position="264"/>
    </location>
</feature>
<dbReference type="Gene3D" id="3.30.70.20">
    <property type="match status" value="2"/>
</dbReference>
<dbReference type="Pfam" id="PF12831">
    <property type="entry name" value="FAD_oxidored"/>
    <property type="match status" value="1"/>
</dbReference>
<dbReference type="PROSITE" id="PS51379">
    <property type="entry name" value="4FE4S_FER_2"/>
    <property type="match status" value="3"/>
</dbReference>
<feature type="domain" description="4Fe-4S ferredoxin-type" evidence="9">
    <location>
        <begin position="598"/>
        <end position="627"/>
    </location>
</feature>
<evidence type="ECO:0000256" key="4">
    <source>
        <dbReference type="ARBA" id="ARBA00022723"/>
    </source>
</evidence>
<evidence type="ECO:0000313" key="10">
    <source>
        <dbReference type="EMBL" id="MFC1800117.1"/>
    </source>
</evidence>